<dbReference type="CDD" id="cd00082">
    <property type="entry name" value="HisKA"/>
    <property type="match status" value="1"/>
</dbReference>
<keyword evidence="8" id="KW-0902">Two-component regulatory system</keyword>
<evidence type="ECO:0000256" key="7">
    <source>
        <dbReference type="ARBA" id="ARBA00022840"/>
    </source>
</evidence>
<evidence type="ECO:0000256" key="9">
    <source>
        <dbReference type="SAM" id="Coils"/>
    </source>
</evidence>
<keyword evidence="10" id="KW-1133">Transmembrane helix</keyword>
<evidence type="ECO:0000256" key="2">
    <source>
        <dbReference type="ARBA" id="ARBA00012438"/>
    </source>
</evidence>
<evidence type="ECO:0000256" key="8">
    <source>
        <dbReference type="ARBA" id="ARBA00023012"/>
    </source>
</evidence>
<dbReference type="PANTHER" id="PTHR43065">
    <property type="entry name" value="SENSOR HISTIDINE KINASE"/>
    <property type="match status" value="1"/>
</dbReference>
<organism evidence="12 13">
    <name type="scientific">Alcaligenes endophyticus</name>
    <dbReference type="NCBI Taxonomy" id="1929088"/>
    <lineage>
        <taxon>Bacteria</taxon>
        <taxon>Pseudomonadati</taxon>
        <taxon>Pseudomonadota</taxon>
        <taxon>Betaproteobacteria</taxon>
        <taxon>Burkholderiales</taxon>
        <taxon>Alcaligenaceae</taxon>
        <taxon>Alcaligenes</taxon>
    </lineage>
</organism>
<dbReference type="InterPro" id="IPR003661">
    <property type="entry name" value="HisK_dim/P_dom"/>
</dbReference>
<dbReference type="PRINTS" id="PR00344">
    <property type="entry name" value="BCTRLSENSOR"/>
</dbReference>
<dbReference type="PANTHER" id="PTHR43065:SF46">
    <property type="entry name" value="C4-DICARBOXYLATE TRANSPORT SENSOR PROTEIN DCTB"/>
    <property type="match status" value="1"/>
</dbReference>
<dbReference type="RefSeq" id="WP_266123558.1">
    <property type="nucleotide sequence ID" value="NZ_JAJHNU010000004.1"/>
</dbReference>
<dbReference type="EC" id="2.7.13.3" evidence="2"/>
<dbReference type="Gene3D" id="3.30.565.10">
    <property type="entry name" value="Histidine kinase-like ATPase, C-terminal domain"/>
    <property type="match status" value="1"/>
</dbReference>
<evidence type="ECO:0000256" key="1">
    <source>
        <dbReference type="ARBA" id="ARBA00000085"/>
    </source>
</evidence>
<keyword evidence="10" id="KW-0812">Transmembrane</keyword>
<reference evidence="12" key="1">
    <citation type="submission" date="2021-11" db="EMBL/GenBank/DDBJ databases">
        <title>Draft genome sequence of Alcaligenes endophyticus type strain CCUG 75668T.</title>
        <authorList>
            <person name="Salva-Serra F."/>
            <person name="Duran R.E."/>
            <person name="Seeger M."/>
            <person name="Moore E.R.B."/>
            <person name="Jaen-Luchoro D."/>
        </authorList>
    </citation>
    <scope>NUCLEOTIDE SEQUENCE</scope>
    <source>
        <strain evidence="12">CCUG 75668</strain>
    </source>
</reference>
<evidence type="ECO:0000313" key="12">
    <source>
        <dbReference type="EMBL" id="MDN4122214.1"/>
    </source>
</evidence>
<dbReference type="CDD" id="cd00075">
    <property type="entry name" value="HATPase"/>
    <property type="match status" value="1"/>
</dbReference>
<dbReference type="PROSITE" id="PS50109">
    <property type="entry name" value="HIS_KIN"/>
    <property type="match status" value="1"/>
</dbReference>
<dbReference type="InterPro" id="IPR005467">
    <property type="entry name" value="His_kinase_dom"/>
</dbReference>
<proteinExistence type="predicted"/>
<keyword evidence="5" id="KW-0547">Nucleotide-binding</keyword>
<dbReference type="Pfam" id="PF00512">
    <property type="entry name" value="HisKA"/>
    <property type="match status" value="1"/>
</dbReference>
<keyword evidence="7" id="KW-0067">ATP-binding</keyword>
<evidence type="ECO:0000256" key="10">
    <source>
        <dbReference type="SAM" id="Phobius"/>
    </source>
</evidence>
<keyword evidence="9" id="KW-0175">Coiled coil</keyword>
<protein>
    <recommendedName>
        <fullName evidence="2">histidine kinase</fullName>
        <ecNumber evidence="2">2.7.13.3</ecNumber>
    </recommendedName>
</protein>
<feature type="coiled-coil region" evidence="9">
    <location>
        <begin position="299"/>
        <end position="330"/>
    </location>
</feature>
<dbReference type="InterPro" id="IPR036890">
    <property type="entry name" value="HATPase_C_sf"/>
</dbReference>
<evidence type="ECO:0000256" key="4">
    <source>
        <dbReference type="ARBA" id="ARBA00022679"/>
    </source>
</evidence>
<comment type="catalytic activity">
    <reaction evidence="1">
        <text>ATP + protein L-histidine = ADP + protein N-phospho-L-histidine.</text>
        <dbReference type="EC" id="2.7.13.3"/>
    </reaction>
</comment>
<accession>A0ABT8ELQ5</accession>
<dbReference type="Pfam" id="PF02518">
    <property type="entry name" value="HATPase_c"/>
    <property type="match status" value="1"/>
</dbReference>
<evidence type="ECO:0000259" key="11">
    <source>
        <dbReference type="PROSITE" id="PS50109"/>
    </source>
</evidence>
<keyword evidence="10" id="KW-0472">Membrane</keyword>
<dbReference type="InterPro" id="IPR036097">
    <property type="entry name" value="HisK_dim/P_sf"/>
</dbReference>
<evidence type="ECO:0000256" key="6">
    <source>
        <dbReference type="ARBA" id="ARBA00022777"/>
    </source>
</evidence>
<evidence type="ECO:0000256" key="5">
    <source>
        <dbReference type="ARBA" id="ARBA00022741"/>
    </source>
</evidence>
<dbReference type="EMBL" id="JAJHNU010000004">
    <property type="protein sequence ID" value="MDN4122214.1"/>
    <property type="molecule type" value="Genomic_DNA"/>
</dbReference>
<name>A0ABT8ELQ5_9BURK</name>
<dbReference type="SUPFAM" id="SSF55874">
    <property type="entry name" value="ATPase domain of HSP90 chaperone/DNA topoisomerase II/histidine kinase"/>
    <property type="match status" value="1"/>
</dbReference>
<dbReference type="InterPro" id="IPR003594">
    <property type="entry name" value="HATPase_dom"/>
</dbReference>
<evidence type="ECO:0000313" key="13">
    <source>
        <dbReference type="Proteomes" id="UP001168613"/>
    </source>
</evidence>
<feature type="domain" description="Histidine kinase" evidence="11">
    <location>
        <begin position="269"/>
        <end position="485"/>
    </location>
</feature>
<keyword evidence="13" id="KW-1185">Reference proteome</keyword>
<evidence type="ECO:0000256" key="3">
    <source>
        <dbReference type="ARBA" id="ARBA00022553"/>
    </source>
</evidence>
<keyword evidence="3" id="KW-0597">Phosphoprotein</keyword>
<feature type="transmembrane region" description="Helical" evidence="10">
    <location>
        <begin position="215"/>
        <end position="238"/>
    </location>
</feature>
<dbReference type="SMART" id="SM00388">
    <property type="entry name" value="HisKA"/>
    <property type="match status" value="1"/>
</dbReference>
<keyword evidence="6 12" id="KW-0418">Kinase</keyword>
<sequence>MTKRHLRSAMWGSICWLCLSVVSALAISSYTIYQQSNQFIAQSNIAYRLLSQRLAQHDVILNMLSILQAPLTNTEQLGLLKSMFPQIIDIYYKSAVHAWPVDTWADNEAESRQLKRAVLADVDLDHATYILILAATPYSYALKINLSVLLPLQDWPFETRDGETSIRLSWQRQTWDISTPLETQQGVQTFHLNKTIASLSQPFKLSTTRSLPYSALPWLLILGMALINAVLIALFIYIRSQREQNIRSKELLRLGQIAKLNSMGELAAGVAHELNQPLTSVLANTQASIRLLAEDPPELDAARKAMQQASEQVRRAAKVLKRLRNSLEEKTLLQQTQSVAMQQVINETLYLLGPELDQLHIKVKSNLPNATLYVKGDSIALGQIVQNLLSNAMHSLSASNPPRSILIRLQANEKHIDFWVQDNGSGIEPSHLSRIFEPFFSTRSSGLGLGLSLCESLAQAMDGSLSAANSPSGGAVFHLRLPRFAAEE</sequence>
<dbReference type="Proteomes" id="UP001168613">
    <property type="component" value="Unassembled WGS sequence"/>
</dbReference>
<dbReference type="SUPFAM" id="SSF47384">
    <property type="entry name" value="Homodimeric domain of signal transducing histidine kinase"/>
    <property type="match status" value="1"/>
</dbReference>
<dbReference type="Gene3D" id="1.10.287.130">
    <property type="match status" value="1"/>
</dbReference>
<comment type="caution">
    <text evidence="12">The sequence shown here is derived from an EMBL/GenBank/DDBJ whole genome shotgun (WGS) entry which is preliminary data.</text>
</comment>
<keyword evidence="4" id="KW-0808">Transferase</keyword>
<gene>
    <name evidence="12" type="ORF">LMS43_13045</name>
</gene>
<dbReference type="GO" id="GO:0016301">
    <property type="term" value="F:kinase activity"/>
    <property type="evidence" value="ECO:0007669"/>
    <property type="project" value="UniProtKB-KW"/>
</dbReference>
<dbReference type="InterPro" id="IPR004358">
    <property type="entry name" value="Sig_transdc_His_kin-like_C"/>
</dbReference>
<dbReference type="SMART" id="SM00387">
    <property type="entry name" value="HATPase_c"/>
    <property type="match status" value="1"/>
</dbReference>